<keyword evidence="1" id="KW-0472">Membrane</keyword>
<keyword evidence="3" id="KW-1185">Reference proteome</keyword>
<feature type="transmembrane region" description="Helical" evidence="1">
    <location>
        <begin position="54"/>
        <end position="83"/>
    </location>
</feature>
<sequence>MGDLVLLGIGSDLSLSLRELLYSFELPSWLKRRFFDFHNTHLVVLLLSRHCWPVLVHLLAVLTAFGFAIKGVESLIAPFIYAIMKK</sequence>
<name>A0ABP0YNT0_9ROSI</name>
<evidence type="ECO:0000313" key="2">
    <source>
        <dbReference type="EMBL" id="CAK9322173.1"/>
    </source>
</evidence>
<accession>A0ABP0YNT0</accession>
<organism evidence="2 3">
    <name type="scientific">Citrullus colocynthis</name>
    <name type="common">colocynth</name>
    <dbReference type="NCBI Taxonomy" id="252529"/>
    <lineage>
        <taxon>Eukaryota</taxon>
        <taxon>Viridiplantae</taxon>
        <taxon>Streptophyta</taxon>
        <taxon>Embryophyta</taxon>
        <taxon>Tracheophyta</taxon>
        <taxon>Spermatophyta</taxon>
        <taxon>Magnoliopsida</taxon>
        <taxon>eudicotyledons</taxon>
        <taxon>Gunneridae</taxon>
        <taxon>Pentapetalae</taxon>
        <taxon>rosids</taxon>
        <taxon>fabids</taxon>
        <taxon>Cucurbitales</taxon>
        <taxon>Cucurbitaceae</taxon>
        <taxon>Benincaseae</taxon>
        <taxon>Citrullus</taxon>
    </lineage>
</organism>
<reference evidence="2 3" key="1">
    <citation type="submission" date="2024-03" db="EMBL/GenBank/DDBJ databases">
        <authorList>
            <person name="Gkanogiannis A."/>
            <person name="Becerra Lopez-Lavalle L."/>
        </authorList>
    </citation>
    <scope>NUCLEOTIDE SEQUENCE [LARGE SCALE GENOMIC DNA]</scope>
</reference>
<gene>
    <name evidence="2" type="ORF">CITCOLO1_LOCUS14303</name>
</gene>
<dbReference type="EMBL" id="OZ021739">
    <property type="protein sequence ID" value="CAK9322173.1"/>
    <property type="molecule type" value="Genomic_DNA"/>
</dbReference>
<keyword evidence="1" id="KW-0812">Transmembrane</keyword>
<protein>
    <submittedName>
        <fullName evidence="2">Uncharacterized protein</fullName>
    </submittedName>
</protein>
<keyword evidence="1" id="KW-1133">Transmembrane helix</keyword>
<dbReference type="Proteomes" id="UP001642487">
    <property type="component" value="Chromosome 5"/>
</dbReference>
<evidence type="ECO:0000256" key="1">
    <source>
        <dbReference type="SAM" id="Phobius"/>
    </source>
</evidence>
<evidence type="ECO:0000313" key="3">
    <source>
        <dbReference type="Proteomes" id="UP001642487"/>
    </source>
</evidence>
<proteinExistence type="predicted"/>